<proteinExistence type="inferred from homology"/>
<keyword evidence="6" id="KW-0496">Mitochondrion</keyword>
<evidence type="ECO:0000256" key="2">
    <source>
        <dbReference type="ARBA" id="ARBA00022634"/>
    </source>
</evidence>
<keyword evidence="6" id="KW-0999">Mitochondrion inner membrane</keyword>
<accession>A0AAW0JQC8</accession>
<evidence type="ECO:0000313" key="8">
    <source>
        <dbReference type="Proteomes" id="UP001488838"/>
    </source>
</evidence>
<dbReference type="AlphaFoldDB" id="A0AAW0JQC8"/>
<comment type="caution">
    <text evidence="7">The sequence shown here is derived from an EMBL/GenBank/DDBJ whole genome shotgun (WGS) entry which is preliminary data.</text>
</comment>
<comment type="function">
    <text evidence="5">In the plasma membrane, cooperates with CD86 to mediate CD86-signaling in B lymphocytes that regulates the level of IgG1 produced through the activation of distal signaling intermediates. Upon CD40 engagement, required to activate NF-kappa-B signaling pathway via phospholipase C and protein kinase C activation.</text>
</comment>
<dbReference type="GO" id="GO:0005743">
    <property type="term" value="C:mitochondrial inner membrane"/>
    <property type="evidence" value="ECO:0007669"/>
    <property type="project" value="UniProtKB-SubCell"/>
</dbReference>
<dbReference type="InterPro" id="IPR000163">
    <property type="entry name" value="Prohibitin"/>
</dbReference>
<comment type="subcellular location">
    <subcellularLocation>
        <location evidence="6">Mitochondrion inner membrane</location>
    </subcellularLocation>
</comment>
<protein>
    <recommendedName>
        <fullName evidence="6">Prohibitin</fullName>
    </recommendedName>
</protein>
<keyword evidence="2" id="KW-0237">DNA synthesis</keyword>
<evidence type="ECO:0000256" key="4">
    <source>
        <dbReference type="ARBA" id="ARBA00046022"/>
    </source>
</evidence>
<dbReference type="GO" id="GO:0071897">
    <property type="term" value="P:DNA biosynthetic process"/>
    <property type="evidence" value="ECO:0007669"/>
    <property type="project" value="UniProtKB-KW"/>
</dbReference>
<reference evidence="7 8" key="1">
    <citation type="journal article" date="2023" name="bioRxiv">
        <title>Conserved and derived expression patterns and positive selection on dental genes reveal complex evolutionary context of ever-growing rodent molars.</title>
        <authorList>
            <person name="Calamari Z.T."/>
            <person name="Song A."/>
            <person name="Cohen E."/>
            <person name="Akter M."/>
            <person name="Roy R.D."/>
            <person name="Hallikas O."/>
            <person name="Christensen M.M."/>
            <person name="Li P."/>
            <person name="Marangoni P."/>
            <person name="Jernvall J."/>
            <person name="Klein O.D."/>
        </authorList>
    </citation>
    <scope>NUCLEOTIDE SEQUENCE [LARGE SCALE GENOMIC DNA]</scope>
    <source>
        <strain evidence="7">V071</strain>
    </source>
</reference>
<dbReference type="GO" id="GO:0007005">
    <property type="term" value="P:mitochondrion organization"/>
    <property type="evidence" value="ECO:0007669"/>
    <property type="project" value="TreeGrafter"/>
</dbReference>
<comment type="similarity">
    <text evidence="1 6">Belongs to the prohibitin family.</text>
</comment>
<name>A0AAW0JQC8_MYOGA</name>
<gene>
    <name evidence="7" type="ORF">U0070_006532</name>
</gene>
<keyword evidence="8" id="KW-1185">Reference proteome</keyword>
<dbReference type="EMBL" id="JBBHLL010000024">
    <property type="protein sequence ID" value="KAK7828747.1"/>
    <property type="molecule type" value="Genomic_DNA"/>
</dbReference>
<sequence>MALTHLTFGKEFTEAMEAKQVTVQEAERTRFVVERLSSRRRQPSSVLRMTPGQASLTDLLPADWPAQVTAWLTP</sequence>
<organism evidence="7 8">
    <name type="scientific">Myodes glareolus</name>
    <name type="common">Bank vole</name>
    <name type="synonym">Clethrionomys glareolus</name>
    <dbReference type="NCBI Taxonomy" id="447135"/>
    <lineage>
        <taxon>Eukaryota</taxon>
        <taxon>Metazoa</taxon>
        <taxon>Chordata</taxon>
        <taxon>Craniata</taxon>
        <taxon>Vertebrata</taxon>
        <taxon>Euteleostomi</taxon>
        <taxon>Mammalia</taxon>
        <taxon>Eutheria</taxon>
        <taxon>Euarchontoglires</taxon>
        <taxon>Glires</taxon>
        <taxon>Rodentia</taxon>
        <taxon>Myomorpha</taxon>
        <taxon>Muroidea</taxon>
        <taxon>Cricetidae</taxon>
        <taxon>Arvicolinae</taxon>
        <taxon>Myodes</taxon>
    </lineage>
</organism>
<dbReference type="Proteomes" id="UP001488838">
    <property type="component" value="Unassembled WGS sequence"/>
</dbReference>
<keyword evidence="6" id="KW-0472">Membrane</keyword>
<comment type="function">
    <text evidence="3">In the nucleus, acts as a transcription coregulator, enhances promoter binding by TP53, a transcription factor it activates, but reduces the promoter binding by E2F1, a transcription factor it represses. Interacts with STAT3 to affect IL17 secretion in T-helper Th17 cells.</text>
</comment>
<comment type="function">
    <text evidence="4">Protein with pleiotropic attributes mediated in a cell-compartment- and tissue-specific manner, which include the plasma membrane-associated cell signaling functions, mitochondrial chaperone, and transcriptional co-regulator of transcription factors in the nucleus. Plays a role in adipose tissue and glucose homeostasis in a sex-specific manner. Contributes to pulmonary vascular remodeling by accelerating proliferation of pulmonary arterial smooth muscle cells.</text>
</comment>
<dbReference type="PANTHER" id="PTHR23222">
    <property type="entry name" value="PROHIBITIN"/>
    <property type="match status" value="1"/>
</dbReference>
<evidence type="ECO:0000313" key="7">
    <source>
        <dbReference type="EMBL" id="KAK7828747.1"/>
    </source>
</evidence>
<evidence type="ECO:0000256" key="5">
    <source>
        <dbReference type="ARBA" id="ARBA00046138"/>
    </source>
</evidence>
<evidence type="ECO:0000256" key="6">
    <source>
        <dbReference type="RuleBase" id="RU366048"/>
    </source>
</evidence>
<evidence type="ECO:0000256" key="1">
    <source>
        <dbReference type="ARBA" id="ARBA00009658"/>
    </source>
</evidence>
<dbReference type="PANTHER" id="PTHR23222:SF0">
    <property type="entry name" value="PROHIBITIN 1"/>
    <property type="match status" value="1"/>
</dbReference>
<evidence type="ECO:0000256" key="3">
    <source>
        <dbReference type="ARBA" id="ARBA00045600"/>
    </source>
</evidence>